<dbReference type="EMBL" id="UINC01001273">
    <property type="protein sequence ID" value="SUZ76324.1"/>
    <property type="molecule type" value="Genomic_DNA"/>
</dbReference>
<dbReference type="Gene3D" id="3.40.50.410">
    <property type="entry name" value="von Willebrand factor, type A domain"/>
    <property type="match status" value="1"/>
</dbReference>
<dbReference type="PANTHER" id="PTHR22550:SF5">
    <property type="entry name" value="LEUCINE ZIPPER PROTEIN 4"/>
    <property type="match status" value="1"/>
</dbReference>
<reference evidence="6" key="1">
    <citation type="submission" date="2018-05" db="EMBL/GenBank/DDBJ databases">
        <authorList>
            <person name="Lanie J.A."/>
            <person name="Ng W.-L."/>
            <person name="Kazmierczak K.M."/>
            <person name="Andrzejewski T.M."/>
            <person name="Davidsen T.M."/>
            <person name="Wayne K.J."/>
            <person name="Tettelin H."/>
            <person name="Glass J.I."/>
            <person name="Rusch D."/>
            <person name="Podicherti R."/>
            <person name="Tsui H.-C.T."/>
            <person name="Winkler M.E."/>
        </authorList>
    </citation>
    <scope>NUCLEOTIDE SEQUENCE</scope>
</reference>
<keyword evidence="1" id="KW-1003">Cell membrane</keyword>
<dbReference type="PROSITE" id="PS50234">
    <property type="entry name" value="VWFA"/>
    <property type="match status" value="1"/>
</dbReference>
<evidence type="ECO:0000256" key="4">
    <source>
        <dbReference type="ARBA" id="ARBA00023136"/>
    </source>
</evidence>
<dbReference type="InterPro" id="IPR002035">
    <property type="entry name" value="VWF_A"/>
</dbReference>
<proteinExistence type="predicted"/>
<organism evidence="6">
    <name type="scientific">marine metagenome</name>
    <dbReference type="NCBI Taxonomy" id="408172"/>
    <lineage>
        <taxon>unclassified sequences</taxon>
        <taxon>metagenomes</taxon>
        <taxon>ecological metagenomes</taxon>
    </lineage>
</organism>
<keyword evidence="3" id="KW-1133">Transmembrane helix</keyword>
<dbReference type="AlphaFoldDB" id="A0A381QBU7"/>
<accession>A0A381QBU7</accession>
<protein>
    <recommendedName>
        <fullName evidence="5">VWFA domain-containing protein</fullName>
    </recommendedName>
</protein>
<evidence type="ECO:0000256" key="3">
    <source>
        <dbReference type="ARBA" id="ARBA00022989"/>
    </source>
</evidence>
<evidence type="ECO:0000259" key="5">
    <source>
        <dbReference type="PROSITE" id="PS50234"/>
    </source>
</evidence>
<dbReference type="InterPro" id="IPR050768">
    <property type="entry name" value="UPF0353/GerABKA_families"/>
</dbReference>
<evidence type="ECO:0000256" key="2">
    <source>
        <dbReference type="ARBA" id="ARBA00022692"/>
    </source>
</evidence>
<evidence type="ECO:0000256" key="1">
    <source>
        <dbReference type="ARBA" id="ARBA00022475"/>
    </source>
</evidence>
<dbReference type="Pfam" id="PF13519">
    <property type="entry name" value="VWA_2"/>
    <property type="match status" value="1"/>
</dbReference>
<sequence>MRLAALGFLVLALCQPRIVRILEEPLTEGVGIAFAIDLSTSMWAGDMAERTTRLQAAKATVLRFLENREDDVGLVSFAGESLIRLPMTHDAYVVEMAVDEMEVGLLTDGTDIAGAIAAGAGLLRDAPHTSKVLILVTDGAHNKAGIVPAIAARAAAAFDVKVYPIAIGDEQGPRAAVNEMETVLTQTARITGGRYFRATDVEALEAIYDEIDRLEVASEVITEREESVPLGLWLVIGSMVFLAGANTLRGSRWGVLP</sequence>
<evidence type="ECO:0000313" key="6">
    <source>
        <dbReference type="EMBL" id="SUZ76324.1"/>
    </source>
</evidence>
<dbReference type="PANTHER" id="PTHR22550">
    <property type="entry name" value="SPORE GERMINATION PROTEIN"/>
    <property type="match status" value="1"/>
</dbReference>
<feature type="domain" description="VWFA" evidence="5">
    <location>
        <begin position="31"/>
        <end position="211"/>
    </location>
</feature>
<dbReference type="SMART" id="SM00327">
    <property type="entry name" value="VWA"/>
    <property type="match status" value="1"/>
</dbReference>
<gene>
    <name evidence="6" type="ORF">METZ01_LOCUS29178</name>
</gene>
<dbReference type="InterPro" id="IPR036465">
    <property type="entry name" value="vWFA_dom_sf"/>
</dbReference>
<dbReference type="SUPFAM" id="SSF53300">
    <property type="entry name" value="vWA-like"/>
    <property type="match status" value="1"/>
</dbReference>
<keyword evidence="4" id="KW-0472">Membrane</keyword>
<name>A0A381QBU7_9ZZZZ</name>
<keyword evidence="2" id="KW-0812">Transmembrane</keyword>